<evidence type="ECO:0000313" key="2">
    <source>
        <dbReference type="EMBL" id="NYZ67408.1"/>
    </source>
</evidence>
<comment type="similarity">
    <text evidence="1">Belongs to the eIF-2B alpha/beta/delta subunits family.</text>
</comment>
<dbReference type="PANTHER" id="PTHR43475:SF1">
    <property type="entry name" value="METHYLTHIORIBOSE-1-PHOSPHATE ISOMERASE"/>
    <property type="match status" value="1"/>
</dbReference>
<evidence type="ECO:0000313" key="3">
    <source>
        <dbReference type="Proteomes" id="UP000569732"/>
    </source>
</evidence>
<organism evidence="2 3">
    <name type="scientific">Spartinivicinus marinus</name>
    <dbReference type="NCBI Taxonomy" id="2994442"/>
    <lineage>
        <taxon>Bacteria</taxon>
        <taxon>Pseudomonadati</taxon>
        <taxon>Pseudomonadota</taxon>
        <taxon>Gammaproteobacteria</taxon>
        <taxon>Oceanospirillales</taxon>
        <taxon>Zooshikellaceae</taxon>
        <taxon>Spartinivicinus</taxon>
    </lineage>
</organism>
<dbReference type="PANTHER" id="PTHR43475">
    <property type="entry name" value="METHYLTHIORIBOSE-1-PHOSPHATE ISOMERASE"/>
    <property type="match status" value="1"/>
</dbReference>
<accession>A0A853I9S4</accession>
<reference evidence="2 3" key="1">
    <citation type="submission" date="2020-07" db="EMBL/GenBank/DDBJ databases">
        <title>Endozoicomonas sp. nov., isolated from sediment.</title>
        <authorList>
            <person name="Gu T."/>
        </authorList>
    </citation>
    <scope>NUCLEOTIDE SEQUENCE [LARGE SCALE GENOMIC DNA]</scope>
    <source>
        <strain evidence="2 3">SM1973</strain>
    </source>
</reference>
<proteinExistence type="inferred from homology"/>
<dbReference type="InterPro" id="IPR000649">
    <property type="entry name" value="IF-2B-related"/>
</dbReference>
<keyword evidence="3" id="KW-1185">Reference proteome</keyword>
<dbReference type="GO" id="GO:0046523">
    <property type="term" value="F:S-methyl-5-thioribose-1-phosphate isomerase activity"/>
    <property type="evidence" value="ECO:0007669"/>
    <property type="project" value="TreeGrafter"/>
</dbReference>
<name>A0A853I9S4_9GAMM</name>
<dbReference type="InterPro" id="IPR037171">
    <property type="entry name" value="NagB/RpiA_transferase-like"/>
</dbReference>
<evidence type="ECO:0000256" key="1">
    <source>
        <dbReference type="RuleBase" id="RU003814"/>
    </source>
</evidence>
<dbReference type="GO" id="GO:0019509">
    <property type="term" value="P:L-methionine salvage from methylthioadenosine"/>
    <property type="evidence" value="ECO:0007669"/>
    <property type="project" value="TreeGrafter"/>
</dbReference>
<dbReference type="Proteomes" id="UP000569732">
    <property type="component" value="Unassembled WGS sequence"/>
</dbReference>
<dbReference type="Gene3D" id="3.40.50.10470">
    <property type="entry name" value="Translation initiation factor eif-2b, domain 2"/>
    <property type="match status" value="1"/>
</dbReference>
<protein>
    <submittedName>
        <fullName evidence="2">Uncharacterized protein</fullName>
    </submittedName>
</protein>
<dbReference type="RefSeq" id="WP_180569432.1">
    <property type="nucleotide sequence ID" value="NZ_JACCKB010000025.1"/>
</dbReference>
<dbReference type="SUPFAM" id="SSF100950">
    <property type="entry name" value="NagB/RpiA/CoA transferase-like"/>
    <property type="match status" value="1"/>
</dbReference>
<dbReference type="AlphaFoldDB" id="A0A853I9S4"/>
<sequence>MTNDQLAQRLLYAIQNNRVDGAGQIARQALSGLADYCSQAHLTEGDIQQACRLARQLQRVRPSMAPLQQLLGTWLREVEQNDLSFAQAAAHAMQLVQYSKEAVAHSARAMVQRIKPGSVVITHSWSSTIRELFCLLSQWPCQAIVTESRPGYEGYKTAELMSELEIPCRLITDAQMGVWLEEADMAVIGADMLLEDGSVVNKAGSYLLALAAKAANKPFYVCCETFKRVDLFPSMVELEQHNGNELGAPSLAHVEIKNQYFEVVPAHLITEVVTEQASPQKLP</sequence>
<dbReference type="InterPro" id="IPR042529">
    <property type="entry name" value="IF_2B-like_C"/>
</dbReference>
<gene>
    <name evidence="2" type="ORF">H0A36_15430</name>
</gene>
<dbReference type="EMBL" id="JACCKB010000025">
    <property type="protein sequence ID" value="NYZ67408.1"/>
    <property type="molecule type" value="Genomic_DNA"/>
</dbReference>
<comment type="caution">
    <text evidence="2">The sequence shown here is derived from an EMBL/GenBank/DDBJ whole genome shotgun (WGS) entry which is preliminary data.</text>
</comment>
<dbReference type="Pfam" id="PF01008">
    <property type="entry name" value="IF-2B"/>
    <property type="match status" value="1"/>
</dbReference>